<comment type="similarity">
    <text evidence="1 2">Belongs to the fructosamine kinase family.</text>
</comment>
<reference evidence="3 4" key="1">
    <citation type="submission" date="2019-03" db="EMBL/GenBank/DDBJ databases">
        <title>Genomic Encyclopedia of Type Strains, Phase IV (KMG-IV): sequencing the most valuable type-strain genomes for metagenomic binning, comparative biology and taxonomic classification.</title>
        <authorList>
            <person name="Goeker M."/>
        </authorList>
    </citation>
    <scope>NUCLEOTIDE SEQUENCE [LARGE SCALE GENOMIC DNA]</scope>
    <source>
        <strain evidence="3 4">DSM 101688</strain>
    </source>
</reference>
<name>A0A4R3JH22_9PROT</name>
<accession>A0A4R3JH22</accession>
<dbReference type="SUPFAM" id="SSF56112">
    <property type="entry name" value="Protein kinase-like (PK-like)"/>
    <property type="match status" value="1"/>
</dbReference>
<gene>
    <name evidence="3" type="ORF">EDD55_101124</name>
</gene>
<keyword evidence="2" id="KW-0808">Transferase</keyword>
<dbReference type="InterPro" id="IPR016477">
    <property type="entry name" value="Fructo-/Ketosamine-3-kinase"/>
</dbReference>
<dbReference type="InterPro" id="IPR011009">
    <property type="entry name" value="Kinase-like_dom_sf"/>
</dbReference>
<dbReference type="Pfam" id="PF03881">
    <property type="entry name" value="Fructosamin_kin"/>
    <property type="match status" value="1"/>
</dbReference>
<organism evidence="3 4">
    <name type="scientific">Varunaivibrio sulfuroxidans</name>
    <dbReference type="NCBI Taxonomy" id="1773489"/>
    <lineage>
        <taxon>Bacteria</taxon>
        <taxon>Pseudomonadati</taxon>
        <taxon>Pseudomonadota</taxon>
        <taxon>Alphaproteobacteria</taxon>
        <taxon>Rhodospirillales</taxon>
        <taxon>Magnetovibrionaceae</taxon>
        <taxon>Varunaivibrio</taxon>
    </lineage>
</organism>
<comment type="caution">
    <text evidence="3">The sequence shown here is derived from an EMBL/GenBank/DDBJ whole genome shotgun (WGS) entry which is preliminary data.</text>
</comment>
<dbReference type="Gene3D" id="3.30.200.20">
    <property type="entry name" value="Phosphorylase Kinase, domain 1"/>
    <property type="match status" value="1"/>
</dbReference>
<dbReference type="Proteomes" id="UP000295304">
    <property type="component" value="Unassembled WGS sequence"/>
</dbReference>
<dbReference type="EMBL" id="SLZW01000001">
    <property type="protein sequence ID" value="TCS64795.1"/>
    <property type="molecule type" value="Genomic_DNA"/>
</dbReference>
<keyword evidence="4" id="KW-1185">Reference proteome</keyword>
<evidence type="ECO:0000256" key="2">
    <source>
        <dbReference type="PIRNR" id="PIRNR006221"/>
    </source>
</evidence>
<sequence length="285" mass="31754">MEQAVLARIAAAAQSAVVDAAPLGGGCVGDVYRVTLADGRAIVAKVGDPQSGVDIEGAMLSDLRRRSRLPLPDVLFREPGLLLETLLPSGGALGAAAQRHAADLIADLHGVTSAQGFGYFYDTVIGGLPQPNPWTPRWIDFFRSHRLVHMADEAHRADRLPQEIWLRVRRLADHLERWLDAPEAPALIHGDLWTGNILVHQNRISGFIDPAISFSDREIELAFTTLFATFGHDFFNRYNEIRPIRPGFFECRRDIYNLYPLLVHVRLFGGSYVRSVDTTLRRFGH</sequence>
<dbReference type="PIRSF" id="PIRSF006221">
    <property type="entry name" value="Ketosamine-3-kinase"/>
    <property type="match status" value="1"/>
</dbReference>
<dbReference type="OrthoDB" id="5291879at2"/>
<evidence type="ECO:0000313" key="3">
    <source>
        <dbReference type="EMBL" id="TCS64795.1"/>
    </source>
</evidence>
<protein>
    <submittedName>
        <fullName evidence="3">Fructosamine-3-kinase</fullName>
    </submittedName>
</protein>
<dbReference type="PANTHER" id="PTHR12149:SF8">
    <property type="entry name" value="PROTEIN-RIBULOSAMINE 3-KINASE"/>
    <property type="match status" value="1"/>
</dbReference>
<dbReference type="PANTHER" id="PTHR12149">
    <property type="entry name" value="FRUCTOSAMINE 3 KINASE-RELATED PROTEIN"/>
    <property type="match status" value="1"/>
</dbReference>
<dbReference type="RefSeq" id="WP_132937549.1">
    <property type="nucleotide sequence ID" value="NZ_CP119676.1"/>
</dbReference>
<dbReference type="GO" id="GO:0016301">
    <property type="term" value="F:kinase activity"/>
    <property type="evidence" value="ECO:0007669"/>
    <property type="project" value="UniProtKB-UniRule"/>
</dbReference>
<evidence type="ECO:0000313" key="4">
    <source>
        <dbReference type="Proteomes" id="UP000295304"/>
    </source>
</evidence>
<dbReference type="AlphaFoldDB" id="A0A4R3JH22"/>
<keyword evidence="2 3" id="KW-0418">Kinase</keyword>
<evidence type="ECO:0000256" key="1">
    <source>
        <dbReference type="ARBA" id="ARBA00009460"/>
    </source>
</evidence>
<proteinExistence type="inferred from homology"/>
<dbReference type="Gene3D" id="3.90.1200.10">
    <property type="match status" value="1"/>
</dbReference>